<accession>A0AAQ3N323</accession>
<feature type="compositionally biased region" description="Low complexity" evidence="1">
    <location>
        <begin position="70"/>
        <end position="85"/>
    </location>
</feature>
<feature type="region of interest" description="Disordered" evidence="1">
    <location>
        <begin position="70"/>
        <end position="123"/>
    </location>
</feature>
<organism evidence="2 3">
    <name type="scientific">Vigna mungo</name>
    <name type="common">Black gram</name>
    <name type="synonym">Phaseolus mungo</name>
    <dbReference type="NCBI Taxonomy" id="3915"/>
    <lineage>
        <taxon>Eukaryota</taxon>
        <taxon>Viridiplantae</taxon>
        <taxon>Streptophyta</taxon>
        <taxon>Embryophyta</taxon>
        <taxon>Tracheophyta</taxon>
        <taxon>Spermatophyta</taxon>
        <taxon>Magnoliopsida</taxon>
        <taxon>eudicotyledons</taxon>
        <taxon>Gunneridae</taxon>
        <taxon>Pentapetalae</taxon>
        <taxon>rosids</taxon>
        <taxon>fabids</taxon>
        <taxon>Fabales</taxon>
        <taxon>Fabaceae</taxon>
        <taxon>Papilionoideae</taxon>
        <taxon>50 kb inversion clade</taxon>
        <taxon>NPAAA clade</taxon>
        <taxon>indigoferoid/millettioid clade</taxon>
        <taxon>Phaseoleae</taxon>
        <taxon>Vigna</taxon>
    </lineage>
</organism>
<name>A0AAQ3N323_VIGMU</name>
<dbReference type="Proteomes" id="UP001374535">
    <property type="component" value="Chromosome 8"/>
</dbReference>
<evidence type="ECO:0000313" key="3">
    <source>
        <dbReference type="Proteomes" id="UP001374535"/>
    </source>
</evidence>
<protein>
    <submittedName>
        <fullName evidence="2">Uncharacterized protein</fullName>
    </submittedName>
</protein>
<proteinExistence type="predicted"/>
<evidence type="ECO:0000256" key="1">
    <source>
        <dbReference type="SAM" id="MobiDB-lite"/>
    </source>
</evidence>
<gene>
    <name evidence="2" type="ORF">V8G54_027649</name>
</gene>
<evidence type="ECO:0000313" key="2">
    <source>
        <dbReference type="EMBL" id="WVZ01580.1"/>
    </source>
</evidence>
<reference evidence="2 3" key="1">
    <citation type="journal article" date="2023" name="Life. Sci Alliance">
        <title>Evolutionary insights into 3D genome organization and epigenetic landscape of Vigna mungo.</title>
        <authorList>
            <person name="Junaid A."/>
            <person name="Singh B."/>
            <person name="Bhatia S."/>
        </authorList>
    </citation>
    <scope>NUCLEOTIDE SEQUENCE [LARGE SCALE GENOMIC DNA]</scope>
    <source>
        <strain evidence="2">Urdbean</strain>
    </source>
</reference>
<dbReference type="EMBL" id="CP144693">
    <property type="protein sequence ID" value="WVZ01580.1"/>
    <property type="molecule type" value="Genomic_DNA"/>
</dbReference>
<sequence>MTSFVRFMRKWILLSLRASIPNPSLVAMPIAAKFETLNFRNQWFPVAKPPPTLVFRSRTIIPLLPLSRLPKSSSPKRPCPSTTSSAITNDKLSRNMATFSKPMPTPNLKATARSKPSSIRETRMRRKCIRAKRRRGCRR</sequence>
<feature type="compositionally biased region" description="Polar residues" evidence="1">
    <location>
        <begin position="86"/>
        <end position="98"/>
    </location>
</feature>
<keyword evidence="3" id="KW-1185">Reference proteome</keyword>
<dbReference type="AlphaFoldDB" id="A0AAQ3N323"/>